<organism evidence="2 3">
    <name type="scientific">Noviherbaspirillum pedocola</name>
    <dbReference type="NCBI Taxonomy" id="2801341"/>
    <lineage>
        <taxon>Bacteria</taxon>
        <taxon>Pseudomonadati</taxon>
        <taxon>Pseudomonadota</taxon>
        <taxon>Betaproteobacteria</taxon>
        <taxon>Burkholderiales</taxon>
        <taxon>Oxalobacteraceae</taxon>
        <taxon>Noviherbaspirillum</taxon>
    </lineage>
</organism>
<dbReference type="RefSeq" id="WP_200594483.1">
    <property type="nucleotide sequence ID" value="NZ_JAEPBG010000008.1"/>
</dbReference>
<name>A0A934T0U9_9BURK</name>
<dbReference type="SMART" id="SM00953">
    <property type="entry name" value="RES"/>
    <property type="match status" value="1"/>
</dbReference>
<reference evidence="2" key="1">
    <citation type="submission" date="2021-01" db="EMBL/GenBank/DDBJ databases">
        <title>Genome sequence of strain Noviherbaspirillum sp. DKR-6.</title>
        <authorList>
            <person name="Chaudhary D.K."/>
        </authorList>
    </citation>
    <scope>NUCLEOTIDE SEQUENCE</scope>
    <source>
        <strain evidence="2">DKR-6</strain>
    </source>
</reference>
<dbReference type="InterPro" id="IPR014914">
    <property type="entry name" value="RES_dom"/>
</dbReference>
<keyword evidence="3" id="KW-1185">Reference proteome</keyword>
<proteinExistence type="predicted"/>
<dbReference type="AlphaFoldDB" id="A0A934T0U9"/>
<dbReference type="Proteomes" id="UP000622890">
    <property type="component" value="Unassembled WGS sequence"/>
</dbReference>
<accession>A0A934T0U9</accession>
<dbReference type="Pfam" id="PF08808">
    <property type="entry name" value="RES"/>
    <property type="match status" value="1"/>
</dbReference>
<protein>
    <submittedName>
        <fullName evidence="2">RES family NAD+ phosphorylase</fullName>
    </submittedName>
</protein>
<evidence type="ECO:0000259" key="1">
    <source>
        <dbReference type="SMART" id="SM00953"/>
    </source>
</evidence>
<feature type="domain" description="RES" evidence="1">
    <location>
        <begin position="21"/>
        <end position="149"/>
    </location>
</feature>
<evidence type="ECO:0000313" key="3">
    <source>
        <dbReference type="Proteomes" id="UP000622890"/>
    </source>
</evidence>
<sequence length="159" mass="17460">MASSVALWRIAKHTPDYRADDLSGGGAKKVGGRWNGKGRAVVYASRSIALATLETLAHLGDDIAIRNAFLVRIDVPQAVWRRREYIASEDLDPTWRAEPPGMSTIEFGNAWLADCSAALLEVPSVLVPEECNVLINPAHPDAKRLVAAVLRQFIYDPRL</sequence>
<gene>
    <name evidence="2" type="ORF">JJB74_19190</name>
</gene>
<dbReference type="EMBL" id="JAEPBG010000008">
    <property type="protein sequence ID" value="MBK4736757.1"/>
    <property type="molecule type" value="Genomic_DNA"/>
</dbReference>
<evidence type="ECO:0000313" key="2">
    <source>
        <dbReference type="EMBL" id="MBK4736757.1"/>
    </source>
</evidence>
<comment type="caution">
    <text evidence="2">The sequence shown here is derived from an EMBL/GenBank/DDBJ whole genome shotgun (WGS) entry which is preliminary data.</text>
</comment>